<feature type="signal peptide" evidence="1">
    <location>
        <begin position="1"/>
        <end position="21"/>
    </location>
</feature>
<feature type="chain" id="PRO_5041769260" description="Thiol:disulfide interchange protein" evidence="1">
    <location>
        <begin position="22"/>
        <end position="251"/>
    </location>
</feature>
<dbReference type="SUPFAM" id="SSF54423">
    <property type="entry name" value="DsbC/DsbG N-terminal domain-like"/>
    <property type="match status" value="1"/>
</dbReference>
<evidence type="ECO:0000256" key="1">
    <source>
        <dbReference type="RuleBase" id="RU364038"/>
    </source>
</evidence>
<keyword evidence="1" id="KW-0676">Redox-active center</keyword>
<comment type="subcellular location">
    <subcellularLocation>
        <location evidence="1">Periplasm</location>
    </subcellularLocation>
</comment>
<dbReference type="InterPro" id="IPR009094">
    <property type="entry name" value="DiS-bond_isomerase_DsbC/G_N_sf"/>
</dbReference>
<organism evidence="3 4">
    <name type="scientific">Denitrificimonas caeni</name>
    <dbReference type="NCBI Taxonomy" id="521720"/>
    <lineage>
        <taxon>Bacteria</taxon>
        <taxon>Pseudomonadati</taxon>
        <taxon>Pseudomonadota</taxon>
        <taxon>Gammaproteobacteria</taxon>
        <taxon>Pseudomonadales</taxon>
        <taxon>Pseudomonadaceae</taxon>
        <taxon>Denitrificimonas</taxon>
    </lineage>
</organism>
<proteinExistence type="inferred from homology"/>
<dbReference type="InterPro" id="IPR033954">
    <property type="entry name" value="DiS-bond_Isoase_DsbC/G"/>
</dbReference>
<evidence type="ECO:0000313" key="4">
    <source>
        <dbReference type="Proteomes" id="UP001212189"/>
    </source>
</evidence>
<dbReference type="RefSeq" id="WP_269818572.1">
    <property type="nucleotide sequence ID" value="NZ_CP114976.1"/>
</dbReference>
<dbReference type="Gene3D" id="3.10.450.70">
    <property type="entry name" value="Disulphide bond isomerase, DsbC/G, N-terminal"/>
    <property type="match status" value="1"/>
</dbReference>
<evidence type="ECO:0000313" key="3">
    <source>
        <dbReference type="EMBL" id="WBE25630.1"/>
    </source>
</evidence>
<protein>
    <recommendedName>
        <fullName evidence="1">Thiol:disulfide interchange protein</fullName>
    </recommendedName>
</protein>
<dbReference type="InterPro" id="IPR051470">
    <property type="entry name" value="Thiol:disulfide_interchange"/>
</dbReference>
<dbReference type="InterPro" id="IPR012336">
    <property type="entry name" value="Thioredoxin-like_fold"/>
</dbReference>
<comment type="function">
    <text evidence="1">Required for disulfide bond formation in some periplasmic proteins. Acts by transferring its disulfide bond to other proteins and is reduced in the process.</text>
</comment>
<keyword evidence="1" id="KW-0574">Periplasm</keyword>
<sequence>MTLKKILPALALLTLPVIAQAQDYPAPVEAMRERGIEVLERFDAPSGLTGYTALYNGRPLALYVTADGEHALIGSLLNAQGDDLTGAVLEEKVSRPQSKIMWEKLKESTWIADGSDTAETIVYAFTDPNCPYCKRFWNDARPWVDAGKVQIRHIMVGTLGESSQKKAAFLLGAKDRAAALKGNESGKAPAKEAKTVTPEQRSMLDKNHQLMSSVGASGTPAILYLDETGMMQMHPGAPQAEQLIELFGPRP</sequence>
<dbReference type="EMBL" id="CP114976">
    <property type="protein sequence ID" value="WBE25630.1"/>
    <property type="molecule type" value="Genomic_DNA"/>
</dbReference>
<dbReference type="CDD" id="cd03020">
    <property type="entry name" value="DsbA_DsbC_DsbG"/>
    <property type="match status" value="1"/>
</dbReference>
<feature type="domain" description="Thioredoxin-like fold" evidence="2">
    <location>
        <begin position="119"/>
        <end position="246"/>
    </location>
</feature>
<dbReference type="PANTHER" id="PTHR35272:SF4">
    <property type="entry name" value="THIOL:DISULFIDE INTERCHANGE PROTEIN DSBG"/>
    <property type="match status" value="1"/>
</dbReference>
<dbReference type="AlphaFoldDB" id="A0AAF0AJM7"/>
<dbReference type="Pfam" id="PF13098">
    <property type="entry name" value="Thioredoxin_2"/>
    <property type="match status" value="1"/>
</dbReference>
<comment type="similarity">
    <text evidence="1">Belongs to the thioredoxin family. DsbC subfamily.</text>
</comment>
<dbReference type="InterPro" id="IPR036249">
    <property type="entry name" value="Thioredoxin-like_sf"/>
</dbReference>
<dbReference type="GO" id="GO:0016491">
    <property type="term" value="F:oxidoreductase activity"/>
    <property type="evidence" value="ECO:0007669"/>
    <property type="project" value="UniProtKB-KW"/>
</dbReference>
<dbReference type="SUPFAM" id="SSF52833">
    <property type="entry name" value="Thioredoxin-like"/>
    <property type="match status" value="1"/>
</dbReference>
<keyword evidence="1" id="KW-0732">Signal</keyword>
<evidence type="ECO:0000259" key="2">
    <source>
        <dbReference type="Pfam" id="PF13098"/>
    </source>
</evidence>
<dbReference type="GO" id="GO:0042597">
    <property type="term" value="C:periplasmic space"/>
    <property type="evidence" value="ECO:0007669"/>
    <property type="project" value="UniProtKB-SubCell"/>
</dbReference>
<name>A0AAF0AJM7_9GAMM</name>
<keyword evidence="4" id="KW-1185">Reference proteome</keyword>
<dbReference type="Gene3D" id="3.40.30.10">
    <property type="entry name" value="Glutaredoxin"/>
    <property type="match status" value="1"/>
</dbReference>
<accession>A0AAF0AJM7</accession>
<gene>
    <name evidence="3" type="primary">dsbG</name>
    <name evidence="3" type="ORF">O6P33_01930</name>
</gene>
<dbReference type="NCBIfam" id="NF008657">
    <property type="entry name" value="PRK11657.1"/>
    <property type="match status" value="1"/>
</dbReference>
<reference evidence="3 4" key="1">
    <citation type="submission" date="2022-12" db="EMBL/GenBank/DDBJ databases">
        <title>Coexistence and Characterization of a Novel Tigecycline Resistance gene tet(X) variant and blaNDM-1 in a Pseudomonas caeni Isolate of Chicken Origin.</title>
        <authorList>
            <person name="Lu X."/>
            <person name="Zhang L."/>
            <person name="Li R."/>
            <person name="Wang Z."/>
        </authorList>
    </citation>
    <scope>NUCLEOTIDE SEQUENCE [LARGE SCALE GENOMIC DNA]</scope>
    <source>
        <strain evidence="3 4">CE14</strain>
    </source>
</reference>
<dbReference type="PANTHER" id="PTHR35272">
    <property type="entry name" value="THIOL:DISULFIDE INTERCHANGE PROTEIN DSBC-RELATED"/>
    <property type="match status" value="1"/>
</dbReference>
<dbReference type="KEGG" id="dce:O6P33_01930"/>
<keyword evidence="3" id="KW-0560">Oxidoreductase</keyword>
<dbReference type="Proteomes" id="UP001212189">
    <property type="component" value="Chromosome"/>
</dbReference>